<evidence type="ECO:0000259" key="7">
    <source>
        <dbReference type="Pfam" id="PF02776"/>
    </source>
</evidence>
<dbReference type="Proteomes" id="UP000579647">
    <property type="component" value="Unassembled WGS sequence"/>
</dbReference>
<dbReference type="Pfam" id="PF02776">
    <property type="entry name" value="TPP_enzyme_N"/>
    <property type="match status" value="1"/>
</dbReference>
<evidence type="ECO:0000256" key="2">
    <source>
        <dbReference type="ARBA" id="ARBA00022723"/>
    </source>
</evidence>
<dbReference type="PANTHER" id="PTHR42916:SF1">
    <property type="entry name" value="PROTEIN PHYLLO, CHLOROPLASTIC"/>
    <property type="match status" value="1"/>
</dbReference>
<dbReference type="CDD" id="cd02009">
    <property type="entry name" value="TPP_SHCHC_synthase"/>
    <property type="match status" value="1"/>
</dbReference>
<dbReference type="NCBIfam" id="TIGR00173">
    <property type="entry name" value="menD"/>
    <property type="match status" value="1"/>
</dbReference>
<dbReference type="GO" id="GO:0070204">
    <property type="term" value="F:2-succinyl-5-enolpyruvyl-6-hydroxy-3-cyclohexene-1-carboxylic-acid synthase activity"/>
    <property type="evidence" value="ECO:0007669"/>
    <property type="project" value="UniProtKB-UniRule"/>
</dbReference>
<evidence type="ECO:0000313" key="9">
    <source>
        <dbReference type="Proteomes" id="UP000579647"/>
    </source>
</evidence>
<comment type="subunit">
    <text evidence="6">Homodimer.</text>
</comment>
<comment type="catalytic activity">
    <reaction evidence="6">
        <text>isochorismate + 2-oxoglutarate + H(+) = 5-enolpyruvoyl-6-hydroxy-2-succinyl-cyclohex-3-ene-1-carboxylate + CO2</text>
        <dbReference type="Rhea" id="RHEA:25593"/>
        <dbReference type="ChEBI" id="CHEBI:15378"/>
        <dbReference type="ChEBI" id="CHEBI:16526"/>
        <dbReference type="ChEBI" id="CHEBI:16810"/>
        <dbReference type="ChEBI" id="CHEBI:29780"/>
        <dbReference type="ChEBI" id="CHEBI:58818"/>
        <dbReference type="EC" id="2.2.1.9"/>
    </reaction>
</comment>
<gene>
    <name evidence="6" type="primary">menD</name>
    <name evidence="8" type="ORF">HNR07_002140</name>
</gene>
<dbReference type="GO" id="GO:0030145">
    <property type="term" value="F:manganese ion binding"/>
    <property type="evidence" value="ECO:0007669"/>
    <property type="project" value="UniProtKB-UniRule"/>
</dbReference>
<keyword evidence="1 6" id="KW-0808">Transferase</keyword>
<dbReference type="AlphaFoldDB" id="A0A840W6N3"/>
<dbReference type="GO" id="GO:0009234">
    <property type="term" value="P:menaquinone biosynthetic process"/>
    <property type="evidence" value="ECO:0007669"/>
    <property type="project" value="UniProtKB-UniRule"/>
</dbReference>
<evidence type="ECO:0000256" key="6">
    <source>
        <dbReference type="HAMAP-Rule" id="MF_01659"/>
    </source>
</evidence>
<keyword evidence="6" id="KW-0474">Menaquinone biosynthesis</keyword>
<keyword evidence="3 6" id="KW-0460">Magnesium</keyword>
<dbReference type="HAMAP" id="MF_01659">
    <property type="entry name" value="MenD"/>
    <property type="match status" value="1"/>
</dbReference>
<dbReference type="UniPathway" id="UPA00079"/>
<dbReference type="CDD" id="cd07037">
    <property type="entry name" value="TPP_PYR_MenD"/>
    <property type="match status" value="1"/>
</dbReference>
<comment type="pathway">
    <text evidence="6">Quinol/quinone metabolism; 1,4-dihydroxy-2-naphthoate biosynthesis; 1,4-dihydroxy-2-naphthoate from chorismate: step 2/7.</text>
</comment>
<dbReference type="PANTHER" id="PTHR42916">
    <property type="entry name" value="2-SUCCINYL-5-ENOLPYRUVYL-6-HYDROXY-3-CYCLOHEXENE-1-CARBOXYLATE SYNTHASE"/>
    <property type="match status" value="1"/>
</dbReference>
<dbReference type="EC" id="2.2.1.9" evidence="6"/>
<comment type="cofactor">
    <cofactor evidence="6">
        <name>Mg(2+)</name>
        <dbReference type="ChEBI" id="CHEBI:18420"/>
    </cofactor>
    <cofactor evidence="6">
        <name>Mn(2+)</name>
        <dbReference type="ChEBI" id="CHEBI:29035"/>
    </cofactor>
</comment>
<dbReference type="GO" id="GO:0030976">
    <property type="term" value="F:thiamine pyrophosphate binding"/>
    <property type="evidence" value="ECO:0007669"/>
    <property type="project" value="UniProtKB-UniRule"/>
</dbReference>
<protein>
    <recommendedName>
        <fullName evidence="6">2-succinyl-5-enolpyruvyl-6-hydroxy-3-cyclohexene-1-carboxylate synthase</fullName>
        <shortName evidence="6">SEPHCHC synthase</shortName>
        <ecNumber evidence="6">2.2.1.9</ecNumber>
    </recommendedName>
    <alternativeName>
        <fullName evidence="6">Menaquinone biosynthesis protein MenD</fullName>
    </alternativeName>
</protein>
<dbReference type="RefSeq" id="WP_184364611.1">
    <property type="nucleotide sequence ID" value="NZ_JACHDO010000001.1"/>
</dbReference>
<dbReference type="EMBL" id="JACHDO010000001">
    <property type="protein sequence ID" value="MBB5491003.1"/>
    <property type="molecule type" value="Genomic_DNA"/>
</dbReference>
<comment type="function">
    <text evidence="6">Catalyzes the thiamine diphosphate-dependent decarboxylation of 2-oxoglutarate and the subsequent addition of the resulting succinic semialdehyde-thiamine pyrophosphate anion to isochorismate to yield 2-succinyl-5-enolpyruvyl-6-hydroxy-3-cyclohexene-1-carboxylate (SEPHCHC).</text>
</comment>
<dbReference type="SUPFAM" id="SSF52518">
    <property type="entry name" value="Thiamin diphosphate-binding fold (THDP-binding)"/>
    <property type="match status" value="2"/>
</dbReference>
<evidence type="ECO:0000256" key="3">
    <source>
        <dbReference type="ARBA" id="ARBA00022842"/>
    </source>
</evidence>
<name>A0A840W6N3_9ACTN</name>
<dbReference type="UniPathway" id="UPA01057">
    <property type="reaction ID" value="UER00164"/>
</dbReference>
<accession>A0A840W6N3</accession>
<reference evidence="8 9" key="1">
    <citation type="submission" date="2020-08" db="EMBL/GenBank/DDBJ databases">
        <title>Sequencing the genomes of 1000 actinobacteria strains.</title>
        <authorList>
            <person name="Klenk H.-P."/>
        </authorList>
    </citation>
    <scope>NUCLEOTIDE SEQUENCE [LARGE SCALE GENOMIC DNA]</scope>
    <source>
        <strain evidence="8 9">DSM 44598</strain>
    </source>
</reference>
<sequence length="572" mass="59689">MNPSTALARVLVDELARCGLAEAVVAPGSRSTPLALALVAHPGIRVHVRVDERSASFLALGLARASRRPVAVVCTSGTAAANFHPAVMEADESGVPLLVLTADRPPELRGTGANQTVDQIGLYGGAVRMFAEVGTPDPVPGMVAYWRSLCCRAWGAAIGGRPGPVHLNVAFREPLTPDEPAVAPTWTAPLDGRGDNGPWISRPGPLTEPAPLVLPDVERGVIVCGDGDYDPVPFLALSEVTGWPLLAEPTSNARRVGAVSTYRQLLASPGFAAEHTPELVVSVGRPNLSRQILAYLRRAERHVVVTAGALGDPAASLANAFSDPARTATDVVAAVAPPAGLSWEEPRRTDWSRAWERAEAAAREAVDGVLDADEALSEPRLARDLVSQLAAGSLLFAGSSMPIRDLDATMRARCGLRLVGNRGVSGIDGTVSTAIGAALAHQSEDGGQAYALLGDLAMLHDQNGLIIGPGEPSPDLAIIVVNNDGGGIFSGLEQAGHPDFERVFGTPHGVSMEKVAAVADLPYTRVEWATDLPKALLGEGLRIVEVCTTRAGSAALRRRIQDAVDTAVNALP</sequence>
<dbReference type="InterPro" id="IPR012001">
    <property type="entry name" value="Thiamin_PyroP_enz_TPP-bd_dom"/>
</dbReference>
<keyword evidence="5 6" id="KW-0464">Manganese</keyword>
<evidence type="ECO:0000256" key="5">
    <source>
        <dbReference type="ARBA" id="ARBA00023211"/>
    </source>
</evidence>
<keyword evidence="4 6" id="KW-0786">Thiamine pyrophosphate</keyword>
<dbReference type="Gene3D" id="3.40.50.1220">
    <property type="entry name" value="TPP-binding domain"/>
    <property type="match status" value="1"/>
</dbReference>
<evidence type="ECO:0000313" key="8">
    <source>
        <dbReference type="EMBL" id="MBB5491003.1"/>
    </source>
</evidence>
<comment type="cofactor">
    <cofactor evidence="6">
        <name>thiamine diphosphate</name>
        <dbReference type="ChEBI" id="CHEBI:58937"/>
    </cofactor>
    <text evidence="6">Binds 1 thiamine pyrophosphate per subunit.</text>
</comment>
<proteinExistence type="inferred from homology"/>
<comment type="caution">
    <text evidence="8">The sequence shown here is derived from an EMBL/GenBank/DDBJ whole genome shotgun (WGS) entry which is preliminary data.</text>
</comment>
<keyword evidence="2 6" id="KW-0479">Metal-binding</keyword>
<organism evidence="8 9">
    <name type="scientific">Nocardiopsis metallicus</name>
    <dbReference type="NCBI Taxonomy" id="179819"/>
    <lineage>
        <taxon>Bacteria</taxon>
        <taxon>Bacillati</taxon>
        <taxon>Actinomycetota</taxon>
        <taxon>Actinomycetes</taxon>
        <taxon>Streptosporangiales</taxon>
        <taxon>Nocardiopsidaceae</taxon>
        <taxon>Nocardiopsis</taxon>
    </lineage>
</organism>
<dbReference type="InterPro" id="IPR004433">
    <property type="entry name" value="MenaQ_synth_MenD"/>
</dbReference>
<keyword evidence="9" id="KW-1185">Reference proteome</keyword>
<dbReference type="InterPro" id="IPR029061">
    <property type="entry name" value="THDP-binding"/>
</dbReference>
<comment type="similarity">
    <text evidence="6">Belongs to the TPP enzyme family. MenD subfamily.</text>
</comment>
<feature type="domain" description="Thiamine pyrophosphate enzyme N-terminal TPP-binding" evidence="7">
    <location>
        <begin position="7"/>
        <end position="121"/>
    </location>
</feature>
<dbReference type="Gene3D" id="3.40.50.970">
    <property type="match status" value="2"/>
</dbReference>
<evidence type="ECO:0000256" key="4">
    <source>
        <dbReference type="ARBA" id="ARBA00023052"/>
    </source>
</evidence>
<comment type="pathway">
    <text evidence="6">Quinol/quinone metabolism; menaquinone biosynthesis.</text>
</comment>
<evidence type="ECO:0000256" key="1">
    <source>
        <dbReference type="ARBA" id="ARBA00022679"/>
    </source>
</evidence>
<dbReference type="PIRSF" id="PIRSF004983">
    <property type="entry name" value="MenD"/>
    <property type="match status" value="1"/>
</dbReference>
<dbReference type="GO" id="GO:0000287">
    <property type="term" value="F:magnesium ion binding"/>
    <property type="evidence" value="ECO:0007669"/>
    <property type="project" value="UniProtKB-UniRule"/>
</dbReference>